<name>A0AAD9K7S5_9ANNE</name>
<protein>
    <submittedName>
        <fullName evidence="1">Uncharacterized protein</fullName>
    </submittedName>
</protein>
<organism evidence="1 2">
    <name type="scientific">Paralvinella palmiformis</name>
    <dbReference type="NCBI Taxonomy" id="53620"/>
    <lineage>
        <taxon>Eukaryota</taxon>
        <taxon>Metazoa</taxon>
        <taxon>Spiralia</taxon>
        <taxon>Lophotrochozoa</taxon>
        <taxon>Annelida</taxon>
        <taxon>Polychaeta</taxon>
        <taxon>Sedentaria</taxon>
        <taxon>Canalipalpata</taxon>
        <taxon>Terebellida</taxon>
        <taxon>Terebelliformia</taxon>
        <taxon>Alvinellidae</taxon>
        <taxon>Paralvinella</taxon>
    </lineage>
</organism>
<dbReference type="Proteomes" id="UP001208570">
    <property type="component" value="Unassembled WGS sequence"/>
</dbReference>
<keyword evidence="2" id="KW-1185">Reference proteome</keyword>
<accession>A0AAD9K7S5</accession>
<gene>
    <name evidence="1" type="ORF">LSH36_42g04002</name>
</gene>
<dbReference type="EMBL" id="JAODUP010000042">
    <property type="protein sequence ID" value="KAK2166086.1"/>
    <property type="molecule type" value="Genomic_DNA"/>
</dbReference>
<proteinExistence type="predicted"/>
<evidence type="ECO:0000313" key="2">
    <source>
        <dbReference type="Proteomes" id="UP001208570"/>
    </source>
</evidence>
<dbReference type="AlphaFoldDB" id="A0AAD9K7S5"/>
<evidence type="ECO:0000313" key="1">
    <source>
        <dbReference type="EMBL" id="KAK2166086.1"/>
    </source>
</evidence>
<comment type="caution">
    <text evidence="1">The sequence shown here is derived from an EMBL/GenBank/DDBJ whole genome shotgun (WGS) entry which is preliminary data.</text>
</comment>
<sequence length="53" mass="5960">MALEGATRTWIAQSNLKNLAKGSGSLKLVSLFHTHTRARAQFYLCIKMLRINV</sequence>
<reference evidence="1" key="1">
    <citation type="journal article" date="2023" name="Mol. Biol. Evol.">
        <title>Third-Generation Sequencing Reveals the Adaptive Role of the Epigenome in Three Deep-Sea Polychaetes.</title>
        <authorList>
            <person name="Perez M."/>
            <person name="Aroh O."/>
            <person name="Sun Y."/>
            <person name="Lan Y."/>
            <person name="Juniper S.K."/>
            <person name="Young C.R."/>
            <person name="Angers B."/>
            <person name="Qian P.Y."/>
        </authorList>
    </citation>
    <scope>NUCLEOTIDE SEQUENCE</scope>
    <source>
        <strain evidence="1">P08H-3</strain>
    </source>
</reference>